<keyword evidence="7" id="KW-0249">Electron transport</keyword>
<feature type="transmembrane region" description="Helical" evidence="7">
    <location>
        <begin position="118"/>
        <end position="139"/>
    </location>
</feature>
<dbReference type="RefSeq" id="WP_111399892.1">
    <property type="nucleotide sequence ID" value="NZ_QKYU01000026.1"/>
</dbReference>
<comment type="similarity">
    <text evidence="7">Belongs to the MsrQ family.</text>
</comment>
<keyword evidence="3 7" id="KW-0812">Transmembrane</keyword>
<evidence type="ECO:0000259" key="9">
    <source>
        <dbReference type="Pfam" id="PF01794"/>
    </source>
</evidence>
<feature type="domain" description="Ferric oxidoreductase" evidence="9">
    <location>
        <begin position="59"/>
        <end position="167"/>
    </location>
</feature>
<keyword evidence="7" id="KW-0349">Heme</keyword>
<evidence type="ECO:0000256" key="1">
    <source>
        <dbReference type="ARBA" id="ARBA00004141"/>
    </source>
</evidence>
<dbReference type="Proteomes" id="UP000249688">
    <property type="component" value="Unassembled WGS sequence"/>
</dbReference>
<keyword evidence="7" id="KW-0479">Metal-binding</keyword>
<dbReference type="Pfam" id="PF01794">
    <property type="entry name" value="Ferric_reduct"/>
    <property type="match status" value="1"/>
</dbReference>
<organism evidence="10 11">
    <name type="scientific">Humitalea rosea</name>
    <dbReference type="NCBI Taxonomy" id="990373"/>
    <lineage>
        <taxon>Bacteria</taxon>
        <taxon>Pseudomonadati</taxon>
        <taxon>Pseudomonadota</taxon>
        <taxon>Alphaproteobacteria</taxon>
        <taxon>Acetobacterales</taxon>
        <taxon>Roseomonadaceae</taxon>
        <taxon>Humitalea</taxon>
    </lineage>
</organism>
<dbReference type="AlphaFoldDB" id="A0A2W7HZU6"/>
<keyword evidence="6 7" id="KW-0472">Membrane</keyword>
<gene>
    <name evidence="7" type="primary">msrQ</name>
    <name evidence="10" type="ORF">C8P66_12659</name>
</gene>
<dbReference type="HAMAP" id="MF_01207">
    <property type="entry name" value="MsrQ"/>
    <property type="match status" value="1"/>
</dbReference>
<feature type="transmembrane region" description="Helical" evidence="7">
    <location>
        <begin position="159"/>
        <end position="177"/>
    </location>
</feature>
<dbReference type="EMBL" id="QKYU01000026">
    <property type="protein sequence ID" value="PZW40014.1"/>
    <property type="molecule type" value="Genomic_DNA"/>
</dbReference>
<dbReference type="GO" id="GO:0009055">
    <property type="term" value="F:electron transfer activity"/>
    <property type="evidence" value="ECO:0007669"/>
    <property type="project" value="UniProtKB-UniRule"/>
</dbReference>
<feature type="transmembrane region" description="Helical" evidence="7">
    <location>
        <begin position="58"/>
        <end position="76"/>
    </location>
</feature>
<dbReference type="GO" id="GO:0016679">
    <property type="term" value="F:oxidoreductase activity, acting on diphenols and related substances as donors"/>
    <property type="evidence" value="ECO:0007669"/>
    <property type="project" value="TreeGrafter"/>
</dbReference>
<evidence type="ECO:0000313" key="10">
    <source>
        <dbReference type="EMBL" id="PZW40014.1"/>
    </source>
</evidence>
<comment type="subunit">
    <text evidence="7">Heterodimer of a catalytic subunit (MsrP) and a heme-binding subunit (MsrQ).</text>
</comment>
<keyword evidence="5 7" id="KW-0408">Iron</keyword>
<feature type="transmembrane region" description="Helical" evidence="7">
    <location>
        <begin position="21"/>
        <end position="38"/>
    </location>
</feature>
<proteinExistence type="inferred from homology"/>
<feature type="transmembrane region" description="Helical" evidence="7">
    <location>
        <begin position="207"/>
        <end position="228"/>
    </location>
</feature>
<comment type="caution">
    <text evidence="7">Lacks conserved residue(s) required for the propagation of feature annotation.</text>
</comment>
<dbReference type="GO" id="GO:0046872">
    <property type="term" value="F:metal ion binding"/>
    <property type="evidence" value="ECO:0007669"/>
    <property type="project" value="UniProtKB-KW"/>
</dbReference>
<evidence type="ECO:0000256" key="4">
    <source>
        <dbReference type="ARBA" id="ARBA00022989"/>
    </source>
</evidence>
<dbReference type="GO" id="GO:0030091">
    <property type="term" value="P:protein repair"/>
    <property type="evidence" value="ECO:0007669"/>
    <property type="project" value="UniProtKB-UniRule"/>
</dbReference>
<evidence type="ECO:0000256" key="3">
    <source>
        <dbReference type="ARBA" id="ARBA00022692"/>
    </source>
</evidence>
<dbReference type="OrthoDB" id="9788328at2"/>
<keyword evidence="2 7" id="KW-0813">Transport</keyword>
<feature type="compositionally biased region" description="Basic and acidic residues" evidence="8">
    <location>
        <begin position="282"/>
        <end position="300"/>
    </location>
</feature>
<evidence type="ECO:0000256" key="6">
    <source>
        <dbReference type="ARBA" id="ARBA00023136"/>
    </source>
</evidence>
<dbReference type="PANTHER" id="PTHR36964">
    <property type="entry name" value="PROTEIN-METHIONINE-SULFOXIDE REDUCTASE HEME-BINDING SUBUNIT MSRQ"/>
    <property type="match status" value="1"/>
</dbReference>
<feature type="region of interest" description="Disordered" evidence="8">
    <location>
        <begin position="278"/>
        <end position="319"/>
    </location>
</feature>
<protein>
    <recommendedName>
        <fullName evidence="7">Protein-methionine-sulfoxide reductase heme-binding subunit MsrQ</fullName>
    </recommendedName>
    <alternativeName>
        <fullName evidence="7">Flavocytochrome MsrQ</fullName>
    </alternativeName>
</protein>
<comment type="cofactor">
    <cofactor evidence="7">
        <name>heme b</name>
        <dbReference type="ChEBI" id="CHEBI:60344"/>
    </cofactor>
    <text evidence="7">Binds 1 heme b (iron(II)-protoporphyrin IX) group per subunit.</text>
</comment>
<keyword evidence="4 7" id="KW-1133">Transmembrane helix</keyword>
<reference evidence="10 11" key="1">
    <citation type="submission" date="2018-06" db="EMBL/GenBank/DDBJ databases">
        <title>Genomic Encyclopedia of Archaeal and Bacterial Type Strains, Phase II (KMG-II): from individual species to whole genera.</title>
        <authorList>
            <person name="Goeker M."/>
        </authorList>
    </citation>
    <scope>NUCLEOTIDE SEQUENCE [LARGE SCALE GENOMIC DNA]</scope>
    <source>
        <strain evidence="10 11">DSM 24525</strain>
    </source>
</reference>
<comment type="caution">
    <text evidence="10">The sequence shown here is derived from an EMBL/GenBank/DDBJ whole genome shotgun (WGS) entry which is preliminary data.</text>
</comment>
<comment type="function">
    <text evidence="7">Part of the MsrPQ system that repairs oxidized periplasmic proteins containing methionine sulfoxide residues (Met-O), using respiratory chain electrons. Thus protects these proteins from oxidative-stress damage caused by reactive species of oxygen and chlorine generated by the host defense mechanisms. MsrPQ is essential for the maintenance of envelope integrity under bleach stress, rescuing a wide series of structurally unrelated periplasmic proteins from methionine oxidation. MsrQ provides electrons for reduction to the reductase catalytic subunit MsrP, using the quinone pool of the respiratory chain.</text>
</comment>
<dbReference type="InterPro" id="IPR022837">
    <property type="entry name" value="MsrQ-like"/>
</dbReference>
<comment type="cofactor">
    <cofactor evidence="7">
        <name>FMN</name>
        <dbReference type="ChEBI" id="CHEBI:58210"/>
    </cofactor>
    <text evidence="7">Binds 1 FMN per subunit.</text>
</comment>
<evidence type="ECO:0000256" key="5">
    <source>
        <dbReference type="ARBA" id="ARBA00023004"/>
    </source>
</evidence>
<dbReference type="GO" id="GO:0020037">
    <property type="term" value="F:heme binding"/>
    <property type="evidence" value="ECO:0007669"/>
    <property type="project" value="UniProtKB-UniRule"/>
</dbReference>
<keyword evidence="7" id="KW-0288">FMN</keyword>
<feature type="transmembrane region" description="Helical" evidence="7">
    <location>
        <begin position="183"/>
        <end position="200"/>
    </location>
</feature>
<evidence type="ECO:0000256" key="2">
    <source>
        <dbReference type="ARBA" id="ARBA00022448"/>
    </source>
</evidence>
<accession>A0A2W7HZU6</accession>
<dbReference type="GO" id="GO:0010181">
    <property type="term" value="F:FMN binding"/>
    <property type="evidence" value="ECO:0007669"/>
    <property type="project" value="UniProtKB-UniRule"/>
</dbReference>
<keyword evidence="7" id="KW-1003">Cell membrane</keyword>
<dbReference type="PANTHER" id="PTHR36964:SF1">
    <property type="entry name" value="PROTEIN-METHIONINE-SULFOXIDE REDUCTASE HEME-BINDING SUBUNIT MSRQ"/>
    <property type="match status" value="1"/>
</dbReference>
<keyword evidence="7" id="KW-0285">Flavoprotein</keyword>
<dbReference type="GO" id="GO:0005886">
    <property type="term" value="C:plasma membrane"/>
    <property type="evidence" value="ECO:0007669"/>
    <property type="project" value="UniProtKB-SubCell"/>
</dbReference>
<comment type="subcellular location">
    <subcellularLocation>
        <location evidence="7">Cell membrane</location>
        <topology evidence="7">Multi-pass membrane protein</topology>
    </subcellularLocation>
    <subcellularLocation>
        <location evidence="1">Membrane</location>
        <topology evidence="1">Multi-pass membrane protein</topology>
    </subcellularLocation>
</comment>
<keyword evidence="11" id="KW-1185">Reference proteome</keyword>
<evidence type="ECO:0000256" key="8">
    <source>
        <dbReference type="SAM" id="MobiDB-lite"/>
    </source>
</evidence>
<dbReference type="InterPro" id="IPR013130">
    <property type="entry name" value="Fe3_Rdtase_TM_dom"/>
</dbReference>
<evidence type="ECO:0000256" key="7">
    <source>
        <dbReference type="HAMAP-Rule" id="MF_01207"/>
    </source>
</evidence>
<feature type="transmembrane region" description="Helical" evidence="7">
    <location>
        <begin position="253"/>
        <end position="270"/>
    </location>
</feature>
<name>A0A2W7HZU6_9PROT</name>
<feature type="transmembrane region" description="Helical" evidence="7">
    <location>
        <begin position="88"/>
        <end position="106"/>
    </location>
</feature>
<evidence type="ECO:0000313" key="11">
    <source>
        <dbReference type="Proteomes" id="UP000249688"/>
    </source>
</evidence>
<sequence>MSLLSLCPWLDRRGRVSALRLACFALLCAPGVWMLYLAYTGAFDPEPLPAALHESGKWAVRGLLLALAVTPLRWTAVWPECVLLRRMIGLSALAYAGLHVALYVAEQGYKPLTIVSEIALRFYLTIGFVAFAGMAVLGWTSTDAALRRMGKRWKRLHRLIYPITALALFHHFLQGKIDVTEATLSAGLFLWLMGWRLLPAERRANPWVLLAMAPVVTLLTAGLEYAWYALATRLPAERIAAANLDWAMAPRPVHWVLLAALGMVLVAFWRRSALARPAPRSDAGRNEQGRARDGKIRDRPAGAPQGRHPLPDRPGPVHG</sequence>